<dbReference type="InterPro" id="IPR029068">
    <property type="entry name" value="Glyas_Bleomycin-R_OHBP_Dase"/>
</dbReference>
<reference evidence="3" key="1">
    <citation type="journal article" date="2021" name="ISME J.">
        <title>Evolutionary origin and ecological implication of a unique nif island in free-living Bradyrhizobium lineages.</title>
        <authorList>
            <person name="Tao J."/>
        </authorList>
    </citation>
    <scope>NUCLEOTIDE SEQUENCE [LARGE SCALE GENOMIC DNA]</scope>
    <source>
        <strain evidence="3">SZCCT0094</strain>
    </source>
</reference>
<dbReference type="PROSITE" id="PS51819">
    <property type="entry name" value="VOC"/>
    <property type="match status" value="1"/>
</dbReference>
<evidence type="ECO:0000259" key="1">
    <source>
        <dbReference type="PROSITE" id="PS51819"/>
    </source>
</evidence>
<comment type="caution">
    <text evidence="2">The sequence shown here is derived from an EMBL/GenBank/DDBJ whole genome shotgun (WGS) entry which is preliminary data.</text>
</comment>
<dbReference type="Pfam" id="PF00903">
    <property type="entry name" value="Glyoxalase"/>
    <property type="match status" value="1"/>
</dbReference>
<dbReference type="PANTHER" id="PTHR21366:SF14">
    <property type="entry name" value="GLYOXALASE DOMAIN-CONTAINING PROTEIN 5"/>
    <property type="match status" value="1"/>
</dbReference>
<dbReference type="EMBL" id="JAFCLK010000004">
    <property type="protein sequence ID" value="MBR1135145.1"/>
    <property type="molecule type" value="Genomic_DNA"/>
</dbReference>
<dbReference type="PANTHER" id="PTHR21366">
    <property type="entry name" value="GLYOXALASE FAMILY PROTEIN"/>
    <property type="match status" value="1"/>
</dbReference>
<gene>
    <name evidence="2" type="ORF">JQ619_05145</name>
</gene>
<accession>A0ABS5G1P7</accession>
<dbReference type="RefSeq" id="WP_172236214.1">
    <property type="nucleotide sequence ID" value="NZ_JABFDP010000007.1"/>
</dbReference>
<sequence length="128" mass="14041">MVRIDRLDHLVLTVADIEATCRFYVAACGMTVDTFAGGRKALKFGRQKINLHQVGKEFEPKALRPTSGSADFCLITATPLEDVVRHLQANGIAIEEGIVDRTGACGPIRSVYIRDPDRNLVEISNEVS</sequence>
<dbReference type="Proteomes" id="UP001314635">
    <property type="component" value="Unassembled WGS sequence"/>
</dbReference>
<organism evidence="2 3">
    <name type="scientific">Bradyrhizobium denitrificans</name>
    <dbReference type="NCBI Taxonomy" id="2734912"/>
    <lineage>
        <taxon>Bacteria</taxon>
        <taxon>Pseudomonadati</taxon>
        <taxon>Pseudomonadota</taxon>
        <taxon>Alphaproteobacteria</taxon>
        <taxon>Hyphomicrobiales</taxon>
        <taxon>Nitrobacteraceae</taxon>
        <taxon>Bradyrhizobium</taxon>
    </lineage>
</organism>
<name>A0ABS5G1P7_9BRAD</name>
<dbReference type="InterPro" id="IPR050383">
    <property type="entry name" value="GlyoxalaseI/FosfomycinResist"/>
</dbReference>
<dbReference type="CDD" id="cd07253">
    <property type="entry name" value="GLOD5"/>
    <property type="match status" value="1"/>
</dbReference>
<evidence type="ECO:0000313" key="3">
    <source>
        <dbReference type="Proteomes" id="UP001314635"/>
    </source>
</evidence>
<keyword evidence="3" id="KW-1185">Reference proteome</keyword>
<feature type="domain" description="VOC" evidence="1">
    <location>
        <begin position="6"/>
        <end position="126"/>
    </location>
</feature>
<protein>
    <submittedName>
        <fullName evidence="2">VOC family protein</fullName>
    </submittedName>
</protein>
<evidence type="ECO:0000313" key="2">
    <source>
        <dbReference type="EMBL" id="MBR1135145.1"/>
    </source>
</evidence>
<dbReference type="Gene3D" id="3.10.180.10">
    <property type="entry name" value="2,3-Dihydroxybiphenyl 1,2-Dioxygenase, domain 1"/>
    <property type="match status" value="1"/>
</dbReference>
<dbReference type="InterPro" id="IPR037523">
    <property type="entry name" value="VOC_core"/>
</dbReference>
<proteinExistence type="predicted"/>
<dbReference type="SUPFAM" id="SSF54593">
    <property type="entry name" value="Glyoxalase/Bleomycin resistance protein/Dihydroxybiphenyl dioxygenase"/>
    <property type="match status" value="1"/>
</dbReference>
<dbReference type="InterPro" id="IPR004360">
    <property type="entry name" value="Glyas_Fos-R_dOase_dom"/>
</dbReference>